<dbReference type="Proteomes" id="UP000245638">
    <property type="component" value="Unassembled WGS sequence"/>
</dbReference>
<sequence length="232" mass="27168">MLKKKIIRAIDDFFQYKKSGDDEILDEVLDKIEYKDKYVIIDGEEKIKVDKKKDVVGVFLANIPYIILGPGEIHDDLPEKVRKIQSGAIKLLEIGGFNEIATLEIYLVMEMSLRVLYSEWLKKAEYIKYGKKKVKVKNLDYRKLKLLLKRKGWSKYKVKVNGEVFPYSQGSLLAWAERFMDDKTSLAFRLAINVRNLLAHGEFEWNLYPTMRSLESASKASWLLFEKLRRYG</sequence>
<gene>
    <name evidence="1" type="ORF">DDW13_06060</name>
</gene>
<dbReference type="EMBL" id="QEFD01000178">
    <property type="protein sequence ID" value="PVU74840.1"/>
    <property type="molecule type" value="Genomic_DNA"/>
</dbReference>
<name>A0A2T9X423_9CREN</name>
<proteinExistence type="predicted"/>
<comment type="caution">
    <text evidence="1">The sequence shown here is derived from an EMBL/GenBank/DDBJ whole genome shotgun (WGS) entry which is preliminary data.</text>
</comment>
<evidence type="ECO:0000313" key="1">
    <source>
        <dbReference type="EMBL" id="PVU74840.1"/>
    </source>
</evidence>
<dbReference type="AlphaFoldDB" id="A0A2T9X423"/>
<reference evidence="1 2" key="1">
    <citation type="journal article" date="2015" name="Appl. Environ. Microbiol.">
        <title>Nanoarchaeota, Their Sulfolobales Host, and Nanoarchaeota Virus Distribution across Yellowstone National Park Hot Springs.</title>
        <authorList>
            <person name="Munson-McGee J.H."/>
            <person name="Field E.K."/>
            <person name="Bateson M."/>
            <person name="Rooney C."/>
            <person name="Stepanauskas R."/>
            <person name="Young M.J."/>
        </authorList>
    </citation>
    <scope>NUCLEOTIDE SEQUENCE [LARGE SCALE GENOMIC DNA]</scope>
    <source>
        <strain evidence="1">SCGC AC-742_N10</strain>
    </source>
</reference>
<accession>A0A2T9X423</accession>
<organism evidence="1 2">
    <name type="scientific">Acidianus hospitalis</name>
    <dbReference type="NCBI Taxonomy" id="563177"/>
    <lineage>
        <taxon>Archaea</taxon>
        <taxon>Thermoproteota</taxon>
        <taxon>Thermoprotei</taxon>
        <taxon>Sulfolobales</taxon>
        <taxon>Sulfolobaceae</taxon>
        <taxon>Acidianus</taxon>
    </lineage>
</organism>
<evidence type="ECO:0000313" key="2">
    <source>
        <dbReference type="Proteomes" id="UP000245638"/>
    </source>
</evidence>
<protein>
    <submittedName>
        <fullName evidence="1">Uncharacterized protein</fullName>
    </submittedName>
</protein>